<dbReference type="RefSeq" id="WP_130648624.1">
    <property type="nucleotide sequence ID" value="NZ_BMHA01000005.1"/>
</dbReference>
<dbReference type="GO" id="GO:0005615">
    <property type="term" value="C:extracellular space"/>
    <property type="evidence" value="ECO:0007669"/>
    <property type="project" value="TreeGrafter"/>
</dbReference>
<evidence type="ECO:0000259" key="8">
    <source>
        <dbReference type="Pfam" id="PF00082"/>
    </source>
</evidence>
<evidence type="ECO:0000313" key="10">
    <source>
        <dbReference type="Proteomes" id="UP000650511"/>
    </source>
</evidence>
<proteinExistence type="inferred from homology"/>
<evidence type="ECO:0000256" key="2">
    <source>
        <dbReference type="ARBA" id="ARBA00022670"/>
    </source>
</evidence>
<dbReference type="PRINTS" id="PR00723">
    <property type="entry name" value="SUBTILISIN"/>
</dbReference>
<comment type="caution">
    <text evidence="9">The sequence shown here is derived from an EMBL/GenBank/DDBJ whole genome shotgun (WGS) entry which is preliminary data.</text>
</comment>
<dbReference type="InterPro" id="IPR015500">
    <property type="entry name" value="Peptidase_S8_subtilisin-rel"/>
</dbReference>
<dbReference type="FunFam" id="3.40.50.200:FF:000014">
    <property type="entry name" value="Proteinase K"/>
    <property type="match status" value="1"/>
</dbReference>
<evidence type="ECO:0000256" key="1">
    <source>
        <dbReference type="ARBA" id="ARBA00011073"/>
    </source>
</evidence>
<dbReference type="GO" id="GO:0005975">
    <property type="term" value="P:carbohydrate metabolic process"/>
    <property type="evidence" value="ECO:0007669"/>
    <property type="project" value="UniProtKB-ARBA"/>
</dbReference>
<dbReference type="GO" id="GO:0004252">
    <property type="term" value="F:serine-type endopeptidase activity"/>
    <property type="evidence" value="ECO:0007669"/>
    <property type="project" value="UniProtKB-UniRule"/>
</dbReference>
<keyword evidence="2 5" id="KW-0645">Protease</keyword>
<feature type="active site" description="Charge relay system" evidence="5">
    <location>
        <position position="176"/>
    </location>
</feature>
<reference evidence="9" key="1">
    <citation type="journal article" date="2014" name="Int. J. Syst. Evol. Microbiol.">
        <title>Complete genome sequence of Corynebacterium casei LMG S-19264T (=DSM 44701T), isolated from a smear-ripened cheese.</title>
        <authorList>
            <consortium name="US DOE Joint Genome Institute (JGI-PGF)"/>
            <person name="Walter F."/>
            <person name="Albersmeier A."/>
            <person name="Kalinowski J."/>
            <person name="Ruckert C."/>
        </authorList>
    </citation>
    <scope>NUCLEOTIDE SEQUENCE</scope>
    <source>
        <strain evidence="9">CGMCC 1.14988</strain>
    </source>
</reference>
<feature type="chain" id="PRO_5035257799" description="Peptidase S8/S53 domain-containing protein" evidence="7">
    <location>
        <begin position="39"/>
        <end position="689"/>
    </location>
</feature>
<keyword evidence="4 5" id="KW-0720">Serine protease</keyword>
<reference evidence="9" key="2">
    <citation type="submission" date="2020-09" db="EMBL/GenBank/DDBJ databases">
        <authorList>
            <person name="Sun Q."/>
            <person name="Zhou Y."/>
        </authorList>
    </citation>
    <scope>NUCLEOTIDE SEQUENCE</scope>
    <source>
        <strain evidence="9">CGMCC 1.14988</strain>
    </source>
</reference>
<dbReference type="Pfam" id="PF05345">
    <property type="entry name" value="He_PIG"/>
    <property type="match status" value="3"/>
</dbReference>
<dbReference type="Pfam" id="PF00082">
    <property type="entry name" value="Peptidase_S8"/>
    <property type="match status" value="1"/>
</dbReference>
<dbReference type="OrthoDB" id="9813435at2"/>
<evidence type="ECO:0000256" key="5">
    <source>
        <dbReference type="PROSITE-ProRule" id="PRU01240"/>
    </source>
</evidence>
<keyword evidence="7" id="KW-0732">Signal</keyword>
<feature type="active site" description="Charge relay system" evidence="5">
    <location>
        <position position="363"/>
    </location>
</feature>
<dbReference type="InterPro" id="IPR034193">
    <property type="entry name" value="PCSK9_ProteinaseK-like"/>
</dbReference>
<gene>
    <name evidence="9" type="ORF">GCM10011354_16730</name>
</gene>
<evidence type="ECO:0000313" key="9">
    <source>
        <dbReference type="EMBL" id="GGI05963.1"/>
    </source>
</evidence>
<protein>
    <recommendedName>
        <fullName evidence="8">Peptidase S8/S53 domain-containing protein</fullName>
    </recommendedName>
</protein>
<dbReference type="AlphaFoldDB" id="A0A8J3A7X9"/>
<dbReference type="PANTHER" id="PTHR43806">
    <property type="entry name" value="PEPTIDASE S8"/>
    <property type="match status" value="1"/>
</dbReference>
<dbReference type="InterPro" id="IPR023827">
    <property type="entry name" value="Peptidase_S8_Asp-AS"/>
</dbReference>
<dbReference type="Gene3D" id="3.40.50.200">
    <property type="entry name" value="Peptidase S8/S53 domain"/>
    <property type="match status" value="1"/>
</dbReference>
<name>A0A8J3A7X9_9ACTN</name>
<dbReference type="GO" id="GO:0016020">
    <property type="term" value="C:membrane"/>
    <property type="evidence" value="ECO:0007669"/>
    <property type="project" value="InterPro"/>
</dbReference>
<dbReference type="Proteomes" id="UP000650511">
    <property type="component" value="Unassembled WGS sequence"/>
</dbReference>
<dbReference type="InterPro" id="IPR015919">
    <property type="entry name" value="Cadherin-like_sf"/>
</dbReference>
<feature type="domain" description="Peptidase S8/S53" evidence="8">
    <location>
        <begin position="167"/>
        <end position="399"/>
    </location>
</feature>
<evidence type="ECO:0000256" key="4">
    <source>
        <dbReference type="ARBA" id="ARBA00022825"/>
    </source>
</evidence>
<feature type="active site" description="Charge relay system" evidence="5">
    <location>
        <position position="209"/>
    </location>
</feature>
<evidence type="ECO:0000256" key="7">
    <source>
        <dbReference type="SAM" id="SignalP"/>
    </source>
</evidence>
<dbReference type="GO" id="GO:0006508">
    <property type="term" value="P:proteolysis"/>
    <property type="evidence" value="ECO:0007669"/>
    <property type="project" value="UniProtKB-KW"/>
</dbReference>
<dbReference type="PROSITE" id="PS00136">
    <property type="entry name" value="SUBTILASE_ASP"/>
    <property type="match status" value="1"/>
</dbReference>
<organism evidence="9 10">
    <name type="scientific">Egicoccus halophilus</name>
    <dbReference type="NCBI Taxonomy" id="1670830"/>
    <lineage>
        <taxon>Bacteria</taxon>
        <taxon>Bacillati</taxon>
        <taxon>Actinomycetota</taxon>
        <taxon>Nitriliruptoria</taxon>
        <taxon>Egicoccales</taxon>
        <taxon>Egicoccaceae</taxon>
        <taxon>Egicoccus</taxon>
    </lineage>
</organism>
<dbReference type="InterPro" id="IPR050131">
    <property type="entry name" value="Peptidase_S8_subtilisin-like"/>
</dbReference>
<dbReference type="SUPFAM" id="SSF52743">
    <property type="entry name" value="Subtilisin-like"/>
    <property type="match status" value="1"/>
</dbReference>
<evidence type="ECO:0000256" key="3">
    <source>
        <dbReference type="ARBA" id="ARBA00022801"/>
    </source>
</evidence>
<dbReference type="GO" id="GO:0005509">
    <property type="term" value="F:calcium ion binding"/>
    <property type="evidence" value="ECO:0007669"/>
    <property type="project" value="InterPro"/>
</dbReference>
<dbReference type="InterPro" id="IPR013783">
    <property type="entry name" value="Ig-like_fold"/>
</dbReference>
<dbReference type="PANTHER" id="PTHR43806:SF66">
    <property type="entry name" value="SERIN ENDOPEPTIDASE"/>
    <property type="match status" value="1"/>
</dbReference>
<dbReference type="Gene3D" id="2.60.40.10">
    <property type="entry name" value="Immunoglobulins"/>
    <property type="match status" value="3"/>
</dbReference>
<evidence type="ECO:0000256" key="6">
    <source>
        <dbReference type="RuleBase" id="RU003355"/>
    </source>
</evidence>
<dbReference type="PROSITE" id="PS00138">
    <property type="entry name" value="SUBTILASE_SER"/>
    <property type="match status" value="1"/>
</dbReference>
<sequence>MAVFGAMAVSGVGRGVPRRLLVMATALALTVPSVPAAAATVAADETAAETSAAGTRASGASVDGAVDDGATYFVEGERAAVERAVGAVGGTVLDRFDDAFDGVTVHVPPDAAQALDRHPALEVTPDVVVRVQSTTTGGTQTSPPWGLDRLDQVGLPLDGRYTSTNAGTGVRVYVLDTGVNAAHTDLVGRLEAGVDLVPGGAGTDDCNGHGTHAAATVAGHTFGVAKQATIVPVRVLDCAGAGMSSAVVAGLDWILANHPAERRGVVNLSLGGPASAVLDAAVARTVAAGLPVVVAAGNSNVDACSQSPAREPSAVTVGASTNVDQRASFSNFGRCLDVFAPGQQIRSAWVGSATASATISGTSMAAPHVAGVLARALEAAPTRSADALTTAMLTGATRGRIASAGTGSPDRLLNTRFVDLLVAPSSLPPAVLAVDGRPLPPATRGSAFSHRFQANHATSTVSWRIVAGTLPAGLSLTTDGLLRGTPSSSAVTRTVTVQVTDQRGAVARRDVRVDVAPAVTLPVTKFPLGRVGDDYQQRVTASGGSGALTFSVASGALPAGLRLGADGRLAGRPTAARTTTVQIRATDPAGRTGSRTFTLQVVPQLQVTTTAVPSARVRAAYRASLTASGGTGGYRWRVTAGTLPAGLKLSTTGIVSGTPTTAATTRTVNVQVTDSGGRAVVRQLTIRVG</sequence>
<dbReference type="InterPro" id="IPR000209">
    <property type="entry name" value="Peptidase_S8/S53_dom"/>
</dbReference>
<dbReference type="EMBL" id="BMHA01000005">
    <property type="protein sequence ID" value="GGI05963.1"/>
    <property type="molecule type" value="Genomic_DNA"/>
</dbReference>
<keyword evidence="10" id="KW-1185">Reference proteome</keyword>
<keyword evidence="3 5" id="KW-0378">Hydrolase</keyword>
<dbReference type="PROSITE" id="PS51892">
    <property type="entry name" value="SUBTILASE"/>
    <property type="match status" value="1"/>
</dbReference>
<dbReference type="CDD" id="cd04077">
    <property type="entry name" value="Peptidases_S8_PCSK9_ProteinaseK_like"/>
    <property type="match status" value="1"/>
</dbReference>
<dbReference type="InterPro" id="IPR023828">
    <property type="entry name" value="Peptidase_S8_Ser-AS"/>
</dbReference>
<feature type="signal peptide" evidence="7">
    <location>
        <begin position="1"/>
        <end position="38"/>
    </location>
</feature>
<accession>A0A8J3A7X9</accession>
<dbReference type="SUPFAM" id="SSF49313">
    <property type="entry name" value="Cadherin-like"/>
    <property type="match status" value="2"/>
</dbReference>
<comment type="similarity">
    <text evidence="1 5 6">Belongs to the peptidase S8 family.</text>
</comment>
<dbReference type="InterPro" id="IPR036852">
    <property type="entry name" value="Peptidase_S8/S53_dom_sf"/>
</dbReference>